<dbReference type="GO" id="GO:0016829">
    <property type="term" value="F:lyase activity"/>
    <property type="evidence" value="ECO:0007669"/>
    <property type="project" value="UniProtKB-KW"/>
</dbReference>
<dbReference type="InterPro" id="IPR005216">
    <property type="entry name" value="Citrate_lyase_ligase"/>
</dbReference>
<keyword evidence="2 3" id="KW-0067">ATP-binding</keyword>
<dbReference type="CDD" id="cd02169">
    <property type="entry name" value="Citrate_lyase_ligase"/>
    <property type="match status" value="1"/>
</dbReference>
<dbReference type="InterPro" id="IPR013166">
    <property type="entry name" value="Citrate_lyase_ligase_C"/>
</dbReference>
<dbReference type="PANTHER" id="PTHR40599:SF1">
    <property type="entry name" value="[CITRATE [PRO-3S]-LYASE] LIGASE"/>
    <property type="match status" value="1"/>
</dbReference>
<dbReference type="Gene3D" id="3.40.50.620">
    <property type="entry name" value="HUPs"/>
    <property type="match status" value="1"/>
</dbReference>
<dbReference type="PANTHER" id="PTHR40599">
    <property type="entry name" value="[CITRATE [PRO-3S]-LYASE] LIGASE"/>
    <property type="match status" value="1"/>
</dbReference>
<keyword evidence="3 5" id="KW-0436">Ligase</keyword>
<accession>D4CWS8</accession>
<dbReference type="InterPro" id="IPR004821">
    <property type="entry name" value="Cyt_trans-like"/>
</dbReference>
<dbReference type="EMBL" id="ACJY01000095">
    <property type="protein sequence ID" value="EFE86196.1"/>
    <property type="molecule type" value="Genomic_DNA"/>
</dbReference>
<keyword evidence="1 3" id="KW-0547">Nucleotide-binding</keyword>
<dbReference type="InterPro" id="IPR014729">
    <property type="entry name" value="Rossmann-like_a/b/a_fold"/>
</dbReference>
<dbReference type="PROSITE" id="PS51186">
    <property type="entry name" value="GNAT"/>
    <property type="match status" value="1"/>
</dbReference>
<comment type="function">
    <text evidence="3">Acetylation of prosthetic group (2-(5''-phosphoribosyl)-3'-dephosphocoenzyme-A) of the gamma subunit of citrate lyase.</text>
</comment>
<comment type="caution">
    <text evidence="5">The sequence shown here is derived from an EMBL/GenBank/DDBJ whole genome shotgun (WGS) entry which is preliminary data.</text>
</comment>
<name>D4CWS8_9FUSO</name>
<dbReference type="NCBIfam" id="TIGR00124">
    <property type="entry name" value="cit_ly_ligase"/>
    <property type="match status" value="1"/>
</dbReference>
<dbReference type="GO" id="GO:0005524">
    <property type="term" value="F:ATP binding"/>
    <property type="evidence" value="ECO:0007669"/>
    <property type="project" value="UniProtKB-UniRule"/>
</dbReference>
<dbReference type="GO" id="GO:0016747">
    <property type="term" value="F:acyltransferase activity, transferring groups other than amino-acyl groups"/>
    <property type="evidence" value="ECO:0007669"/>
    <property type="project" value="InterPro"/>
</dbReference>
<dbReference type="SUPFAM" id="SSF52374">
    <property type="entry name" value="Nucleotidylyl transferase"/>
    <property type="match status" value="1"/>
</dbReference>
<dbReference type="SUPFAM" id="SSF55729">
    <property type="entry name" value="Acyl-CoA N-acyltransferases (Nat)"/>
    <property type="match status" value="1"/>
</dbReference>
<evidence type="ECO:0000256" key="1">
    <source>
        <dbReference type="ARBA" id="ARBA00022741"/>
    </source>
</evidence>
<dbReference type="NCBIfam" id="TIGR00125">
    <property type="entry name" value="cyt_tran_rel"/>
    <property type="match status" value="1"/>
</dbReference>
<evidence type="ECO:0000259" key="4">
    <source>
        <dbReference type="PROSITE" id="PS51186"/>
    </source>
</evidence>
<dbReference type="PIRSF" id="PIRSF005751">
    <property type="entry name" value="Acet_citr_lig"/>
    <property type="match status" value="1"/>
</dbReference>
<dbReference type="HOGENOM" id="CLU_063190_0_0_0"/>
<dbReference type="AlphaFoldDB" id="D4CWS8"/>
<proteinExistence type="predicted"/>
<dbReference type="GO" id="GO:0008771">
    <property type="term" value="F:[citrate (pro-3S)-lyase] ligase activity"/>
    <property type="evidence" value="ECO:0007669"/>
    <property type="project" value="UniProtKB-EC"/>
</dbReference>
<dbReference type="Pfam" id="PF08218">
    <property type="entry name" value="Citrate_ly_lig"/>
    <property type="match status" value="1"/>
</dbReference>
<dbReference type="InterPro" id="IPR016181">
    <property type="entry name" value="Acyl_CoA_acyltransferase"/>
</dbReference>
<dbReference type="eggNOG" id="COG3053">
    <property type="taxonomic scope" value="Bacteria"/>
</dbReference>
<dbReference type="InterPro" id="IPR000182">
    <property type="entry name" value="GNAT_dom"/>
</dbReference>
<dbReference type="Pfam" id="PF00583">
    <property type="entry name" value="Acetyltransf_1"/>
    <property type="match status" value="1"/>
</dbReference>
<evidence type="ECO:0000313" key="6">
    <source>
        <dbReference type="Proteomes" id="UP000003748"/>
    </source>
</evidence>
<dbReference type="Gene3D" id="3.40.630.30">
    <property type="match status" value="1"/>
</dbReference>
<keyword evidence="5" id="KW-0456">Lyase</keyword>
<comment type="catalytic activity">
    <reaction evidence="3">
        <text>holo-[citrate lyase ACP] + acetate + ATP = acetyl-[citrate lyase ACP] + AMP + diphosphate</text>
        <dbReference type="Rhea" id="RHEA:23788"/>
        <dbReference type="Rhea" id="RHEA-COMP:10158"/>
        <dbReference type="Rhea" id="RHEA-COMP:13710"/>
        <dbReference type="ChEBI" id="CHEBI:30089"/>
        <dbReference type="ChEBI" id="CHEBI:30616"/>
        <dbReference type="ChEBI" id="CHEBI:33019"/>
        <dbReference type="ChEBI" id="CHEBI:82683"/>
        <dbReference type="ChEBI" id="CHEBI:137976"/>
        <dbReference type="ChEBI" id="CHEBI:456215"/>
        <dbReference type="EC" id="6.2.1.22"/>
    </reaction>
</comment>
<evidence type="ECO:0000256" key="3">
    <source>
        <dbReference type="PIRNR" id="PIRNR005751"/>
    </source>
</evidence>
<evidence type="ECO:0000256" key="2">
    <source>
        <dbReference type="ARBA" id="ARBA00022840"/>
    </source>
</evidence>
<gene>
    <name evidence="5" type="primary">citC</name>
    <name evidence="5" type="ORF">FUSPEROL_01887</name>
</gene>
<feature type="domain" description="N-acetyltransferase" evidence="4">
    <location>
        <begin position="24"/>
        <end position="156"/>
    </location>
</feature>
<organism evidence="5 6">
    <name type="scientific">Fusobacterium periodonticum ATCC 33693</name>
    <dbReference type="NCBI Taxonomy" id="546275"/>
    <lineage>
        <taxon>Bacteria</taxon>
        <taxon>Fusobacteriati</taxon>
        <taxon>Fusobacteriota</taxon>
        <taxon>Fusobacteriia</taxon>
        <taxon>Fusobacteriales</taxon>
        <taxon>Fusobacteriaceae</taxon>
        <taxon>Fusobacterium</taxon>
    </lineage>
</organism>
<dbReference type="Proteomes" id="UP000003748">
    <property type="component" value="Unassembled WGS sequence"/>
</dbReference>
<protein>
    <recommendedName>
        <fullName evidence="3">[Citrate [pro-3S]-lyase] ligase</fullName>
        <ecNumber evidence="3">6.2.1.22</ecNumber>
    </recommendedName>
</protein>
<reference evidence="5 6" key="1">
    <citation type="submission" date="2010-02" db="EMBL/GenBank/DDBJ databases">
        <authorList>
            <person name="Weinstock G."/>
            <person name="Sodergren E."/>
            <person name="Clifton S."/>
            <person name="Fulton L."/>
            <person name="Fulton B."/>
            <person name="Courtney L."/>
            <person name="Fronick C."/>
            <person name="Harrison M."/>
            <person name="Strong C."/>
            <person name="Farmer C."/>
            <person name="Delahaunty K."/>
            <person name="Markovic C."/>
            <person name="Hall O."/>
            <person name="Minx P."/>
            <person name="Tomlinson C."/>
            <person name="Mitreva M."/>
            <person name="Nelson J."/>
            <person name="Hou S."/>
            <person name="Wollam A."/>
            <person name="Pepin K.H."/>
            <person name="Johnson M."/>
            <person name="Bhonagiri V."/>
            <person name="Zhang X."/>
            <person name="Suruliraj S."/>
            <person name="Warren W."/>
            <person name="Chinwalla A."/>
            <person name="Mardis E.R."/>
            <person name="Wilson R.K."/>
        </authorList>
    </citation>
    <scope>NUCLEOTIDE SEQUENCE [LARGE SCALE GENOMIC DNA]</scope>
    <source>
        <strain evidence="5 6">ATCC 33693</strain>
    </source>
</reference>
<dbReference type="SMART" id="SM00764">
    <property type="entry name" value="Citrate_ly_lig"/>
    <property type="match status" value="1"/>
</dbReference>
<dbReference type="STRING" id="546275.FUSPEROL_01887"/>
<evidence type="ECO:0000313" key="5">
    <source>
        <dbReference type="EMBL" id="EFE86196.1"/>
    </source>
</evidence>
<sequence>MIYHLFFLSIDEINVILLNKTNYCLGGSMSEYNISKIYENDKRSFKLIDDLLAKEEIRRDKNLDYTCAMFDDDMNIIATGSCFKNTLRCLAVDNSHQGEGLMNQIVTHLVDYEFSRGLSHLFLYTKNKSMKFFKDLGFYEIINIENQIVFMENKRTGFSDYLDNLKKDMREGKKIASLIMNANPFTLGHQYLVEKAASENDILHLFIVSDDSSLVPFEVRKKLVMEGTRHLKNICYHETGDYIISSATFPSYFQKDEVAVIESQANLDIEIFTRIAKALNINKRYVGEEPNSLVTNIYNQTMLKKLPENNIECIVVPRKKYSDNVISASTVRQIIKEGNLEDLKNLVPETTYNYFLSDEAKPVIDKIRSQANVIHY</sequence>
<dbReference type="EC" id="6.2.1.22" evidence="3"/>